<comment type="caution">
    <text evidence="2">The sequence shown here is derived from an EMBL/GenBank/DDBJ whole genome shotgun (WGS) entry which is preliminary data.</text>
</comment>
<evidence type="ECO:0000313" key="2">
    <source>
        <dbReference type="EMBL" id="CAE8742356.1"/>
    </source>
</evidence>
<protein>
    <submittedName>
        <fullName evidence="2">Uncharacterized protein</fullName>
    </submittedName>
</protein>
<name>A0A813LXJ9_POLGL</name>
<dbReference type="Proteomes" id="UP000626109">
    <property type="component" value="Unassembled WGS sequence"/>
</dbReference>
<sequence>MAAPGGRAMQIQKCFLLSGTAGSAGLGVGLVFVATGPMRHDVILRHLEPCASFATAMLVLAATACALGGNDASPSDLHRGASSKYRFQEPCTGAVTFEVLACIS</sequence>
<accession>A0A813LXJ9</accession>
<keyword evidence="1" id="KW-0472">Membrane</keyword>
<dbReference type="EMBL" id="CAJNNW010037499">
    <property type="protein sequence ID" value="CAE8742356.1"/>
    <property type="molecule type" value="Genomic_DNA"/>
</dbReference>
<evidence type="ECO:0000256" key="1">
    <source>
        <dbReference type="SAM" id="Phobius"/>
    </source>
</evidence>
<feature type="transmembrane region" description="Helical" evidence="1">
    <location>
        <begin position="50"/>
        <end position="69"/>
    </location>
</feature>
<gene>
    <name evidence="2" type="ORF">PGLA2088_LOCUS50934</name>
</gene>
<organism evidence="2 3">
    <name type="scientific">Polarella glacialis</name>
    <name type="common">Dinoflagellate</name>
    <dbReference type="NCBI Taxonomy" id="89957"/>
    <lineage>
        <taxon>Eukaryota</taxon>
        <taxon>Sar</taxon>
        <taxon>Alveolata</taxon>
        <taxon>Dinophyceae</taxon>
        <taxon>Suessiales</taxon>
        <taxon>Suessiaceae</taxon>
        <taxon>Polarella</taxon>
    </lineage>
</organism>
<keyword evidence="1" id="KW-1133">Transmembrane helix</keyword>
<evidence type="ECO:0000313" key="3">
    <source>
        <dbReference type="Proteomes" id="UP000626109"/>
    </source>
</evidence>
<feature type="transmembrane region" description="Helical" evidence="1">
    <location>
        <begin position="15"/>
        <end position="38"/>
    </location>
</feature>
<keyword evidence="1" id="KW-0812">Transmembrane</keyword>
<dbReference type="AlphaFoldDB" id="A0A813LXJ9"/>
<proteinExistence type="predicted"/>
<reference evidence="2" key="1">
    <citation type="submission" date="2021-02" db="EMBL/GenBank/DDBJ databases">
        <authorList>
            <person name="Dougan E. K."/>
            <person name="Rhodes N."/>
            <person name="Thang M."/>
            <person name="Chan C."/>
        </authorList>
    </citation>
    <scope>NUCLEOTIDE SEQUENCE</scope>
</reference>